<dbReference type="PANTHER" id="PTHR30231">
    <property type="entry name" value="DNA POLYMERASE III SUBUNIT EPSILON"/>
    <property type="match status" value="1"/>
</dbReference>
<dbReference type="Gene3D" id="3.30.420.10">
    <property type="entry name" value="Ribonuclease H-like superfamily/Ribonuclease H"/>
    <property type="match status" value="1"/>
</dbReference>
<dbReference type="GO" id="GO:0003887">
    <property type="term" value="F:DNA-directed DNA polymerase activity"/>
    <property type="evidence" value="ECO:0007669"/>
    <property type="project" value="UniProtKB-EC"/>
</dbReference>
<dbReference type="Proteomes" id="UP000069935">
    <property type="component" value="Chromosome 1"/>
</dbReference>
<keyword evidence="9" id="KW-1185">Reference proteome</keyword>
<dbReference type="PANTHER" id="PTHR30231:SF41">
    <property type="entry name" value="DNA POLYMERASE III SUBUNIT EPSILON"/>
    <property type="match status" value="1"/>
</dbReference>
<evidence type="ECO:0000256" key="5">
    <source>
        <dbReference type="SAM" id="MobiDB-lite"/>
    </source>
</evidence>
<sequence>MTIPALESAAGPDADGKPGTAPRPRRMVQPAFLAAGLGLVGLAAGMAAAVRGSDAADPLLTYAVVMAAACAATVWGLWLTVDRRLLRAAETLSREAGLIAHGNAEGAVGGRVPLARYGDLVPMARAVNDLSDKLAQVRRDIAHTVAESTATAEEQKTRLAAVLRDLHEGVLVCNTRHQILLYNQTALDILHLTGDLGLGRSLLHFVVAEPVTHTLERLSLRVREGRHLSHEHGTTAQFVGATTDGRILLEGRMSAILQEPEAEPDGPPAFGSPIITGYVLTLSDATSELAALGQRDALLREATEGFRAPIANLRAAVETLYDTPDLGPGERAAFESAMLESCDSLSQRLERVTASYRNVVTGSWPMSDIHSNNLITLVAHRAGADQPAGHPLAVTLTGLPQWVHGDSHSLVLLFAQLIGRVHGLTGATAFDLEAAGPQDGDRWVYLDLVWEGAAVPSATLDGWLEQALPGGLGGLSAGDVLQHHRSTAWSEPLPMVDGTPRARLRVPLPPAQSPRSAHPRPRAGARPEFFDFGLLHQPLATSELGRTPLDRLHYVVFDTETTGLSPSTGDEIIQIAAVRVVGGRILTGETFNMLVDPKRPIPPESIPFHGIGDAMVAGKPTIDAVLPQFRGFVSGAVLVAHNAAFDLKFLKMKERAAGVSFDCPVLDTMLLSRMLLGNDGDHTLDGIAERLGIAVVDRHTALGDSLVTAAIFLRMIEMLRERDVRTLDDAIRGANILVELAARERAF</sequence>
<evidence type="ECO:0000256" key="1">
    <source>
        <dbReference type="ARBA" id="ARBA00012417"/>
    </source>
</evidence>
<dbReference type="GO" id="GO:0005829">
    <property type="term" value="C:cytosol"/>
    <property type="evidence" value="ECO:0007669"/>
    <property type="project" value="TreeGrafter"/>
</dbReference>
<evidence type="ECO:0000256" key="6">
    <source>
        <dbReference type="SAM" id="Phobius"/>
    </source>
</evidence>
<keyword evidence="8" id="KW-0378">Hydrolase</keyword>
<keyword evidence="8" id="KW-0540">Nuclease</keyword>
<dbReference type="CDD" id="cd06127">
    <property type="entry name" value="DEDDh"/>
    <property type="match status" value="1"/>
</dbReference>
<dbReference type="SMART" id="SM00479">
    <property type="entry name" value="EXOIII"/>
    <property type="match status" value="1"/>
</dbReference>
<dbReference type="FunFam" id="3.30.420.10:FF:000045">
    <property type="entry name" value="3'-5' exonuclease DinG"/>
    <property type="match status" value="1"/>
</dbReference>
<dbReference type="GO" id="GO:0003677">
    <property type="term" value="F:DNA binding"/>
    <property type="evidence" value="ECO:0007669"/>
    <property type="project" value="InterPro"/>
</dbReference>
<dbReference type="RefSeq" id="WP_045580829.1">
    <property type="nucleotide sequence ID" value="NZ_CP012401.1"/>
</dbReference>
<evidence type="ECO:0000256" key="3">
    <source>
        <dbReference type="ARBA" id="ARBA00026073"/>
    </source>
</evidence>
<gene>
    <name evidence="8" type="ORF">AL072_07645</name>
</gene>
<feature type="transmembrane region" description="Helical" evidence="6">
    <location>
        <begin position="62"/>
        <end position="81"/>
    </location>
</feature>
<dbReference type="KEGG" id="ati:AL072_07645"/>
<dbReference type="SUPFAM" id="SSF53098">
    <property type="entry name" value="Ribonuclease H-like"/>
    <property type="match status" value="1"/>
</dbReference>
<keyword evidence="6" id="KW-0812">Transmembrane</keyword>
<evidence type="ECO:0000259" key="7">
    <source>
        <dbReference type="PROSITE" id="PS50885"/>
    </source>
</evidence>
<evidence type="ECO:0000313" key="8">
    <source>
        <dbReference type="EMBL" id="ALG70809.1"/>
    </source>
</evidence>
<dbReference type="GO" id="GO:0045004">
    <property type="term" value="P:DNA replication proofreading"/>
    <property type="evidence" value="ECO:0007669"/>
    <property type="project" value="TreeGrafter"/>
</dbReference>
<dbReference type="InterPro" id="IPR000014">
    <property type="entry name" value="PAS"/>
</dbReference>
<proteinExistence type="predicted"/>
<comment type="function">
    <text evidence="2">DNA polymerase III is a complex, multichain enzyme responsible for most of the replicative synthesis in bacteria. The epsilon subunit contain the editing function and is a proofreading 3'-5' exonuclease.</text>
</comment>
<dbReference type="InterPro" id="IPR006054">
    <property type="entry name" value="DnaQ"/>
</dbReference>
<comment type="catalytic activity">
    <reaction evidence="4">
        <text>DNA(n) + a 2'-deoxyribonucleoside 5'-triphosphate = DNA(n+1) + diphosphate</text>
        <dbReference type="Rhea" id="RHEA:22508"/>
        <dbReference type="Rhea" id="RHEA-COMP:17339"/>
        <dbReference type="Rhea" id="RHEA-COMP:17340"/>
        <dbReference type="ChEBI" id="CHEBI:33019"/>
        <dbReference type="ChEBI" id="CHEBI:61560"/>
        <dbReference type="ChEBI" id="CHEBI:173112"/>
        <dbReference type="EC" id="2.7.7.7"/>
    </reaction>
</comment>
<dbReference type="InterPro" id="IPR012337">
    <property type="entry name" value="RNaseH-like_sf"/>
</dbReference>
<protein>
    <recommendedName>
        <fullName evidence="1">DNA-directed DNA polymerase</fullName>
        <ecNumber evidence="1">2.7.7.7</ecNumber>
    </recommendedName>
</protein>
<dbReference type="PROSITE" id="PS50885">
    <property type="entry name" value="HAMP"/>
    <property type="match status" value="1"/>
</dbReference>
<dbReference type="CDD" id="cd00130">
    <property type="entry name" value="PAS"/>
    <property type="match status" value="1"/>
</dbReference>
<reference evidence="8 9" key="2">
    <citation type="journal article" date="2016" name="Genome Announc.">
        <title>Complete Genome Sequence of a Strain of Azospirillum thiophilum Isolated from a Sulfide Spring.</title>
        <authorList>
            <person name="Fomenkov A."/>
            <person name="Vincze T."/>
            <person name="Grabovich M."/>
            <person name="Anton B.P."/>
            <person name="Dubinina G."/>
            <person name="Orlova M."/>
            <person name="Belousova E."/>
            <person name="Roberts R.J."/>
        </authorList>
    </citation>
    <scope>NUCLEOTIDE SEQUENCE [LARGE SCALE GENOMIC DNA]</scope>
    <source>
        <strain evidence="8 9">BV-S</strain>
    </source>
</reference>
<accession>A0AAC8ZTJ7</accession>
<dbReference type="Gene3D" id="3.30.450.20">
    <property type="entry name" value="PAS domain"/>
    <property type="match status" value="1"/>
</dbReference>
<evidence type="ECO:0000256" key="4">
    <source>
        <dbReference type="ARBA" id="ARBA00049244"/>
    </source>
</evidence>
<dbReference type="InterPro" id="IPR003660">
    <property type="entry name" value="HAMP_dom"/>
</dbReference>
<dbReference type="GO" id="GO:0016020">
    <property type="term" value="C:membrane"/>
    <property type="evidence" value="ECO:0007669"/>
    <property type="project" value="InterPro"/>
</dbReference>
<feature type="region of interest" description="Disordered" evidence="5">
    <location>
        <begin position="1"/>
        <end position="23"/>
    </location>
</feature>
<dbReference type="GO" id="GO:0008408">
    <property type="term" value="F:3'-5' exonuclease activity"/>
    <property type="evidence" value="ECO:0007669"/>
    <property type="project" value="TreeGrafter"/>
</dbReference>
<dbReference type="EC" id="2.7.7.7" evidence="1"/>
<comment type="subunit">
    <text evidence="3">DNA polymerase III contains a core (composed of alpha, epsilon and theta chains) that associates with a tau subunit. This core dimerizes to form the POLIII' complex. PolIII' associates with the gamma complex (composed of gamma, delta, delta', psi and chi chains) and with the beta chain to form the complete DNA polymerase III complex.</text>
</comment>
<dbReference type="InterPro" id="IPR013520">
    <property type="entry name" value="Ribonucl_H"/>
</dbReference>
<keyword evidence="6" id="KW-1133">Transmembrane helix</keyword>
<dbReference type="SUPFAM" id="SSF55785">
    <property type="entry name" value="PYP-like sensor domain (PAS domain)"/>
    <property type="match status" value="1"/>
</dbReference>
<dbReference type="GO" id="GO:0007165">
    <property type="term" value="P:signal transduction"/>
    <property type="evidence" value="ECO:0007669"/>
    <property type="project" value="InterPro"/>
</dbReference>
<name>A0AAC8ZTJ7_9PROT</name>
<dbReference type="AlphaFoldDB" id="A0AAC8ZTJ7"/>
<dbReference type="InterPro" id="IPR035965">
    <property type="entry name" value="PAS-like_dom_sf"/>
</dbReference>
<keyword evidence="8" id="KW-0269">Exonuclease</keyword>
<organism evidence="8 9">
    <name type="scientific">Azospirillum thiophilum</name>
    <dbReference type="NCBI Taxonomy" id="528244"/>
    <lineage>
        <taxon>Bacteria</taxon>
        <taxon>Pseudomonadati</taxon>
        <taxon>Pseudomonadota</taxon>
        <taxon>Alphaproteobacteria</taxon>
        <taxon>Rhodospirillales</taxon>
        <taxon>Azospirillaceae</taxon>
        <taxon>Azospirillum</taxon>
    </lineage>
</organism>
<evidence type="ECO:0000313" key="9">
    <source>
        <dbReference type="Proteomes" id="UP000069935"/>
    </source>
</evidence>
<dbReference type="EMBL" id="CP012401">
    <property type="protein sequence ID" value="ALG70809.1"/>
    <property type="molecule type" value="Genomic_DNA"/>
</dbReference>
<keyword evidence="6" id="KW-0472">Membrane</keyword>
<reference evidence="9" key="1">
    <citation type="submission" date="2015-08" db="EMBL/GenBank/DDBJ databases">
        <title>Complete Genome Sequence of Azospirillum thiophilum BV-S.</title>
        <authorList>
            <person name="Fomenkov A."/>
            <person name="Vincze T."/>
            <person name="Grabovich M."/>
            <person name="Dubinina G."/>
            <person name="Orlova M."/>
            <person name="Belousova E."/>
            <person name="Roberts R.J."/>
        </authorList>
    </citation>
    <scope>NUCLEOTIDE SEQUENCE [LARGE SCALE GENOMIC DNA]</scope>
    <source>
        <strain evidence="9">BV-S</strain>
    </source>
</reference>
<dbReference type="NCBIfam" id="TIGR00573">
    <property type="entry name" value="dnaq"/>
    <property type="match status" value="1"/>
</dbReference>
<evidence type="ECO:0000256" key="2">
    <source>
        <dbReference type="ARBA" id="ARBA00025483"/>
    </source>
</evidence>
<feature type="domain" description="HAMP" evidence="7">
    <location>
        <begin position="83"/>
        <end position="139"/>
    </location>
</feature>
<dbReference type="SMART" id="SM00091">
    <property type="entry name" value="PAS"/>
    <property type="match status" value="1"/>
</dbReference>
<feature type="transmembrane region" description="Helical" evidence="6">
    <location>
        <begin position="31"/>
        <end position="50"/>
    </location>
</feature>
<dbReference type="Pfam" id="PF00929">
    <property type="entry name" value="RNase_T"/>
    <property type="match status" value="1"/>
</dbReference>
<dbReference type="InterPro" id="IPR036397">
    <property type="entry name" value="RNaseH_sf"/>
</dbReference>